<keyword evidence="1" id="KW-0472">Membrane</keyword>
<keyword evidence="4" id="KW-1185">Reference proteome</keyword>
<feature type="domain" description="Transglutaminase-like" evidence="2">
    <location>
        <begin position="129"/>
        <end position="189"/>
    </location>
</feature>
<evidence type="ECO:0000256" key="1">
    <source>
        <dbReference type="SAM" id="Phobius"/>
    </source>
</evidence>
<protein>
    <recommendedName>
        <fullName evidence="2">Transglutaminase-like domain-containing protein</fullName>
    </recommendedName>
</protein>
<dbReference type="OrthoDB" id="8066249at2"/>
<proteinExistence type="predicted"/>
<reference evidence="3 4" key="1">
    <citation type="submission" date="2016-07" db="EMBL/GenBank/DDBJ databases">
        <authorList>
            <person name="Lefevre C.T."/>
        </authorList>
    </citation>
    <scope>NUCLEOTIDE SEQUENCE [LARGE SCALE GENOMIC DNA]</scope>
    <source>
        <strain evidence="3">PR1</strain>
    </source>
</reference>
<organism evidence="3 4">
    <name type="scientific">Candidatus Terasakiella magnetica</name>
    <dbReference type="NCBI Taxonomy" id="1867952"/>
    <lineage>
        <taxon>Bacteria</taxon>
        <taxon>Pseudomonadati</taxon>
        <taxon>Pseudomonadota</taxon>
        <taxon>Alphaproteobacteria</taxon>
        <taxon>Rhodospirillales</taxon>
        <taxon>Terasakiellaceae</taxon>
        <taxon>Terasakiella</taxon>
    </lineage>
</organism>
<keyword evidence="1" id="KW-0812">Transmembrane</keyword>
<name>A0A1C3RG86_9PROT</name>
<evidence type="ECO:0000259" key="2">
    <source>
        <dbReference type="Pfam" id="PF04473"/>
    </source>
</evidence>
<dbReference type="InterPro" id="IPR007562">
    <property type="entry name" value="Transglutaminase-like_domain"/>
</dbReference>
<dbReference type="STRING" id="1867952.MTBPR1_20117"/>
<dbReference type="AlphaFoldDB" id="A0A1C3RG86"/>
<evidence type="ECO:0000313" key="3">
    <source>
        <dbReference type="EMBL" id="SCA56269.1"/>
    </source>
</evidence>
<feature type="transmembrane region" description="Helical" evidence="1">
    <location>
        <begin position="7"/>
        <end position="26"/>
    </location>
</feature>
<dbReference type="RefSeq" id="WP_069186945.1">
    <property type="nucleotide sequence ID" value="NZ_FLYE01000012.1"/>
</dbReference>
<evidence type="ECO:0000313" key="4">
    <source>
        <dbReference type="Proteomes" id="UP000231658"/>
    </source>
</evidence>
<dbReference type="Pfam" id="PF04473">
    <property type="entry name" value="DUF553"/>
    <property type="match status" value="1"/>
</dbReference>
<gene>
    <name evidence="3" type="ORF">MTBPR1_20117</name>
</gene>
<accession>A0A1C3RG86</accession>
<dbReference type="Proteomes" id="UP000231658">
    <property type="component" value="Unassembled WGS sequence"/>
</dbReference>
<feature type="transmembrane region" description="Helical" evidence="1">
    <location>
        <begin position="242"/>
        <end position="263"/>
    </location>
</feature>
<keyword evidence="1" id="KW-1133">Transmembrane helix</keyword>
<dbReference type="EMBL" id="FLYE01000012">
    <property type="protein sequence ID" value="SCA56269.1"/>
    <property type="molecule type" value="Genomic_DNA"/>
</dbReference>
<sequence>MRVGIRFLSLFIGIFLLIINFAGYFISIDDRIYFDEEVISYNESVSLIEEAYSKYGKSERFLKETVKIVDDATIYNWIHQKTMIKGVQGYVQFYENWILWIARFFDDFLFSVALTKDNDIFSKYEYMHYEAALRRGYGICSQLSVLLADMLTNKYGINTYVVGLSGHVVAQSQINKEDYILDASMSLVMPFGLSFAEKNLESVKSYYKGDLIAETYDARGNSIMSSPGAKGYRPLAYLIEQLAYAFKWIVPIFLLVVGSSLYWKKFGRC</sequence>